<protein>
    <submittedName>
        <fullName evidence="5">ABC transporter ATP-binding protein</fullName>
    </submittedName>
</protein>
<evidence type="ECO:0000259" key="4">
    <source>
        <dbReference type="PROSITE" id="PS50893"/>
    </source>
</evidence>
<evidence type="ECO:0000313" key="6">
    <source>
        <dbReference type="Proteomes" id="UP000886841"/>
    </source>
</evidence>
<dbReference type="PROSITE" id="PS50893">
    <property type="entry name" value="ABC_TRANSPORTER_2"/>
    <property type="match status" value="1"/>
</dbReference>
<dbReference type="Proteomes" id="UP000886841">
    <property type="component" value="Unassembled WGS sequence"/>
</dbReference>
<dbReference type="InterPro" id="IPR027417">
    <property type="entry name" value="P-loop_NTPase"/>
</dbReference>
<dbReference type="PANTHER" id="PTHR42939:SF3">
    <property type="entry name" value="ABC TRANSPORTER ATP-BINDING COMPONENT"/>
    <property type="match status" value="1"/>
</dbReference>
<feature type="domain" description="ABC transporter" evidence="4">
    <location>
        <begin position="2"/>
        <end position="226"/>
    </location>
</feature>
<dbReference type="EMBL" id="DVHU01000050">
    <property type="protein sequence ID" value="HIR92837.1"/>
    <property type="molecule type" value="Genomic_DNA"/>
</dbReference>
<reference evidence="5" key="1">
    <citation type="submission" date="2020-10" db="EMBL/GenBank/DDBJ databases">
        <authorList>
            <person name="Gilroy R."/>
        </authorList>
    </citation>
    <scope>NUCLEOTIDE SEQUENCE</scope>
    <source>
        <strain evidence="5">ChiSxjej1B13-7041</strain>
    </source>
</reference>
<evidence type="ECO:0000313" key="5">
    <source>
        <dbReference type="EMBL" id="HIR92837.1"/>
    </source>
</evidence>
<dbReference type="PANTHER" id="PTHR42939">
    <property type="entry name" value="ABC TRANSPORTER ATP-BINDING PROTEIN ALBC-RELATED"/>
    <property type="match status" value="1"/>
</dbReference>
<dbReference type="InterPro" id="IPR003439">
    <property type="entry name" value="ABC_transporter-like_ATP-bd"/>
</dbReference>
<dbReference type="InterPro" id="IPR003593">
    <property type="entry name" value="AAA+_ATPase"/>
</dbReference>
<sequence length="282" mass="31721">MLRVKNLQKQYPQFQLNCSLEVSPGRIVGLVGQNGAGKSTTFRAVLGLLRPDAGSIQVLGKEPEKLSPEDRKKIGVVLADSGFSGLLTLEQVSKIMEGLYDCFDRTVFMKKAGELGLPDHKAIKEFSTGMRAKLKVLLALSHRAQLLLLDEPTAGLDVVARRELLELLRDFMDEDNRGILISSHISTDLEGLCDEMYMIHQGKIVLWEETDVLLSAYGIIKADTRQYQQLDASRILRRKKESYGYSCLTSHRQFYQENYPGLVVEKATLDEVIDMMIRGEKL</sequence>
<dbReference type="GO" id="GO:0016887">
    <property type="term" value="F:ATP hydrolysis activity"/>
    <property type="evidence" value="ECO:0007669"/>
    <property type="project" value="InterPro"/>
</dbReference>
<dbReference type="SUPFAM" id="SSF52540">
    <property type="entry name" value="P-loop containing nucleoside triphosphate hydrolases"/>
    <property type="match status" value="1"/>
</dbReference>
<keyword evidence="3 5" id="KW-0067">ATP-binding</keyword>
<dbReference type="CDD" id="cd03230">
    <property type="entry name" value="ABC_DR_subfamily_A"/>
    <property type="match status" value="1"/>
</dbReference>
<name>A0A9D1EIX8_9FIRM</name>
<dbReference type="Gene3D" id="3.40.50.300">
    <property type="entry name" value="P-loop containing nucleotide triphosphate hydrolases"/>
    <property type="match status" value="1"/>
</dbReference>
<keyword evidence="2" id="KW-0547">Nucleotide-binding</keyword>
<keyword evidence="1" id="KW-0813">Transport</keyword>
<reference evidence="5" key="2">
    <citation type="journal article" date="2021" name="PeerJ">
        <title>Extensive microbial diversity within the chicken gut microbiome revealed by metagenomics and culture.</title>
        <authorList>
            <person name="Gilroy R."/>
            <person name="Ravi A."/>
            <person name="Getino M."/>
            <person name="Pursley I."/>
            <person name="Horton D.L."/>
            <person name="Alikhan N.F."/>
            <person name="Baker D."/>
            <person name="Gharbi K."/>
            <person name="Hall N."/>
            <person name="Watson M."/>
            <person name="Adriaenssens E.M."/>
            <person name="Foster-Nyarko E."/>
            <person name="Jarju S."/>
            <person name="Secka A."/>
            <person name="Antonio M."/>
            <person name="Oren A."/>
            <person name="Chaudhuri R.R."/>
            <person name="La Ragione R."/>
            <person name="Hildebrand F."/>
            <person name="Pallen M.J."/>
        </authorList>
    </citation>
    <scope>NUCLEOTIDE SEQUENCE</scope>
    <source>
        <strain evidence="5">ChiSxjej1B13-7041</strain>
    </source>
</reference>
<gene>
    <name evidence="5" type="ORF">IAB98_05415</name>
</gene>
<evidence type="ECO:0000256" key="1">
    <source>
        <dbReference type="ARBA" id="ARBA00022448"/>
    </source>
</evidence>
<evidence type="ECO:0000256" key="2">
    <source>
        <dbReference type="ARBA" id="ARBA00022741"/>
    </source>
</evidence>
<dbReference type="InterPro" id="IPR051782">
    <property type="entry name" value="ABC_Transporter_VariousFunc"/>
</dbReference>
<proteinExistence type="predicted"/>
<comment type="caution">
    <text evidence="5">The sequence shown here is derived from an EMBL/GenBank/DDBJ whole genome shotgun (WGS) entry which is preliminary data.</text>
</comment>
<accession>A0A9D1EIX8</accession>
<organism evidence="5 6">
    <name type="scientific">Candidatus Egerieimonas intestinavium</name>
    <dbReference type="NCBI Taxonomy" id="2840777"/>
    <lineage>
        <taxon>Bacteria</taxon>
        <taxon>Bacillati</taxon>
        <taxon>Bacillota</taxon>
        <taxon>Clostridia</taxon>
        <taxon>Lachnospirales</taxon>
        <taxon>Lachnospiraceae</taxon>
        <taxon>Lachnospiraceae incertae sedis</taxon>
        <taxon>Candidatus Egerieimonas</taxon>
    </lineage>
</organism>
<dbReference type="GO" id="GO:0005524">
    <property type="term" value="F:ATP binding"/>
    <property type="evidence" value="ECO:0007669"/>
    <property type="project" value="UniProtKB-KW"/>
</dbReference>
<dbReference type="SMART" id="SM00382">
    <property type="entry name" value="AAA"/>
    <property type="match status" value="1"/>
</dbReference>
<dbReference type="AlphaFoldDB" id="A0A9D1EIX8"/>
<dbReference type="Pfam" id="PF00005">
    <property type="entry name" value="ABC_tran"/>
    <property type="match status" value="1"/>
</dbReference>
<evidence type="ECO:0000256" key="3">
    <source>
        <dbReference type="ARBA" id="ARBA00022840"/>
    </source>
</evidence>